<accession>A0ABV6PZG8</accession>
<dbReference type="EMBL" id="JBHLTW010000012">
    <property type="protein sequence ID" value="MFC0595256.1"/>
    <property type="molecule type" value="Genomic_DNA"/>
</dbReference>
<proteinExistence type="predicted"/>
<sequence>MGEGLFCAGCGRAYGAFGGFPDLRAYRERPLTWNEFQDPGRADRED</sequence>
<name>A0ABV6PZG8_9DEIN</name>
<dbReference type="RefSeq" id="WP_188845343.1">
    <property type="nucleotide sequence ID" value="NZ_BMPJ01000001.1"/>
</dbReference>
<gene>
    <name evidence="1" type="ORF">ACFFFP_03580</name>
</gene>
<evidence type="ECO:0000313" key="1">
    <source>
        <dbReference type="EMBL" id="MFC0595256.1"/>
    </source>
</evidence>
<reference evidence="1 2" key="1">
    <citation type="submission" date="2024-09" db="EMBL/GenBank/DDBJ databases">
        <authorList>
            <person name="Sun Q."/>
            <person name="Mori K."/>
        </authorList>
    </citation>
    <scope>NUCLEOTIDE SEQUENCE [LARGE SCALE GENOMIC DNA]</scope>
    <source>
        <strain evidence="1 2">NCAIM B.02340</strain>
    </source>
</reference>
<evidence type="ECO:0000313" key="2">
    <source>
        <dbReference type="Proteomes" id="UP001589830"/>
    </source>
</evidence>
<organism evidence="1 2">
    <name type="scientific">Thermus composti</name>
    <dbReference type="NCBI Taxonomy" id="532059"/>
    <lineage>
        <taxon>Bacteria</taxon>
        <taxon>Thermotogati</taxon>
        <taxon>Deinococcota</taxon>
        <taxon>Deinococci</taxon>
        <taxon>Thermales</taxon>
        <taxon>Thermaceae</taxon>
        <taxon>Thermus</taxon>
    </lineage>
</organism>
<comment type="caution">
    <text evidence="1">The sequence shown here is derived from an EMBL/GenBank/DDBJ whole genome shotgun (WGS) entry which is preliminary data.</text>
</comment>
<protein>
    <submittedName>
        <fullName evidence="1">Uncharacterized protein</fullName>
    </submittedName>
</protein>
<keyword evidence="2" id="KW-1185">Reference proteome</keyword>
<dbReference type="Proteomes" id="UP001589830">
    <property type="component" value="Unassembled WGS sequence"/>
</dbReference>